<name>A0A0R3KJF0_9BRAD</name>
<evidence type="ECO:0008006" key="4">
    <source>
        <dbReference type="Google" id="ProtNLM"/>
    </source>
</evidence>
<dbReference type="PIRSF" id="PIRSF017082">
    <property type="entry name" value="YflP"/>
    <property type="match status" value="1"/>
</dbReference>
<sequence length="292" mass="30903">MVVPFPAGGASDAITRILADKLGEALRGTIVVENKGGAGGNIGTNSVARAAPDGYTLLLSSSGPLAVNKTLTTDLPYDPETAFEPISLISTMPNVLVVNPTKIPASNVQEFIDFAKASREQISYSSIGNGSSQHLAGVLFERRTGTRLLHVPYRGAGQLTVDLVSGDVPASFQLIPNIASQLQGGQIKPLAVTSKQRSKALPDVPTMAEAGISNLESFAWFGLLVPKGTPKPIVDRLHSEVVKIMSDSAVQKRMIDIGADPVYTSQAEFKALISSEVIKWRNLIREAGISSN</sequence>
<dbReference type="AlphaFoldDB" id="A0A0R3KJF0"/>
<evidence type="ECO:0000313" key="2">
    <source>
        <dbReference type="EMBL" id="KRR07573.1"/>
    </source>
</evidence>
<dbReference type="Proteomes" id="UP000051913">
    <property type="component" value="Unassembled WGS sequence"/>
</dbReference>
<evidence type="ECO:0000313" key="3">
    <source>
        <dbReference type="Proteomes" id="UP000051913"/>
    </source>
</evidence>
<dbReference type="PANTHER" id="PTHR42928">
    <property type="entry name" value="TRICARBOXYLATE-BINDING PROTEIN"/>
    <property type="match status" value="1"/>
</dbReference>
<dbReference type="InterPro" id="IPR042100">
    <property type="entry name" value="Bug_dom1"/>
</dbReference>
<gene>
    <name evidence="2" type="ORF">CP49_35090</name>
</gene>
<dbReference type="STRING" id="1518501.CQ10_33675"/>
<dbReference type="Gene3D" id="3.40.190.10">
    <property type="entry name" value="Periplasmic binding protein-like II"/>
    <property type="match status" value="1"/>
</dbReference>
<organism evidence="2 3">
    <name type="scientific">Bradyrhizobium valentinum</name>
    <dbReference type="NCBI Taxonomy" id="1518501"/>
    <lineage>
        <taxon>Bacteria</taxon>
        <taxon>Pseudomonadati</taxon>
        <taxon>Pseudomonadota</taxon>
        <taxon>Alphaproteobacteria</taxon>
        <taxon>Hyphomicrobiales</taxon>
        <taxon>Nitrobacteraceae</taxon>
        <taxon>Bradyrhizobium</taxon>
    </lineage>
</organism>
<evidence type="ECO:0000256" key="1">
    <source>
        <dbReference type="ARBA" id="ARBA00006987"/>
    </source>
</evidence>
<comment type="caution">
    <text evidence="2">The sequence shown here is derived from an EMBL/GenBank/DDBJ whole genome shotgun (WGS) entry which is preliminary data.</text>
</comment>
<proteinExistence type="inferred from homology"/>
<dbReference type="PANTHER" id="PTHR42928:SF5">
    <property type="entry name" value="BLR1237 PROTEIN"/>
    <property type="match status" value="1"/>
</dbReference>
<reference evidence="2 3" key="1">
    <citation type="submission" date="2014-03" db="EMBL/GenBank/DDBJ databases">
        <title>Bradyrhizobium valentinum sp. nov., isolated from effective nodules of Lupinus mariae-josephae, a lupine endemic of basic-lime soils in Eastern Spain.</title>
        <authorList>
            <person name="Duran D."/>
            <person name="Rey L."/>
            <person name="Navarro A."/>
            <person name="Busquets A."/>
            <person name="Imperial J."/>
            <person name="Ruiz-Argueso T."/>
        </authorList>
    </citation>
    <scope>NUCLEOTIDE SEQUENCE [LARGE SCALE GENOMIC DNA]</scope>
    <source>
        <strain evidence="2 3">LmjM3</strain>
    </source>
</reference>
<dbReference type="InterPro" id="IPR005064">
    <property type="entry name" value="BUG"/>
</dbReference>
<dbReference type="SUPFAM" id="SSF53850">
    <property type="entry name" value="Periplasmic binding protein-like II"/>
    <property type="match status" value="1"/>
</dbReference>
<dbReference type="Gene3D" id="3.40.190.150">
    <property type="entry name" value="Bordetella uptake gene, domain 1"/>
    <property type="match status" value="1"/>
</dbReference>
<keyword evidence="3" id="KW-1185">Reference proteome</keyword>
<dbReference type="EMBL" id="LLXX01000095">
    <property type="protein sequence ID" value="KRR07573.1"/>
    <property type="molecule type" value="Genomic_DNA"/>
</dbReference>
<accession>A0A0R3KJF0</accession>
<comment type="similarity">
    <text evidence="1">Belongs to the UPF0065 (bug) family.</text>
</comment>
<dbReference type="Pfam" id="PF03401">
    <property type="entry name" value="TctC"/>
    <property type="match status" value="1"/>
</dbReference>
<protein>
    <recommendedName>
        <fullName evidence="4">LacI family transcriptional regulator</fullName>
    </recommendedName>
</protein>
<dbReference type="CDD" id="cd13578">
    <property type="entry name" value="PBP2_Bug27"/>
    <property type="match status" value="1"/>
</dbReference>